<dbReference type="InterPro" id="IPR037217">
    <property type="entry name" value="Trp/Indoleamine_2_3_dOase-like"/>
</dbReference>
<dbReference type="EMBL" id="CP068148">
    <property type="protein sequence ID" value="QQU54861.1"/>
    <property type="molecule type" value="Genomic_DNA"/>
</dbReference>
<evidence type="ECO:0000313" key="1">
    <source>
        <dbReference type="EMBL" id="QDL34101.1"/>
    </source>
</evidence>
<dbReference type="PANTHER" id="PTHR10138">
    <property type="entry name" value="TRYPTOPHAN 2,3-DIOXYGENASE"/>
    <property type="match status" value="1"/>
</dbReference>
<evidence type="ECO:0000313" key="4">
    <source>
        <dbReference type="Proteomes" id="UP000595237"/>
    </source>
</evidence>
<evidence type="ECO:0000313" key="3">
    <source>
        <dbReference type="Proteomes" id="UP000317572"/>
    </source>
</evidence>
<dbReference type="RefSeq" id="WP_122076910.1">
    <property type="nucleotide sequence ID" value="NZ_CAMIQY010000003.1"/>
</dbReference>
<dbReference type="Proteomes" id="UP000317572">
    <property type="component" value="Chromosome"/>
</dbReference>
<dbReference type="SUPFAM" id="SSF140959">
    <property type="entry name" value="Indolic compounds 2,3-dioxygenase-like"/>
    <property type="match status" value="1"/>
</dbReference>
<name>A0A515D104_SERLI</name>
<dbReference type="GO" id="GO:0020037">
    <property type="term" value="F:heme binding"/>
    <property type="evidence" value="ECO:0007669"/>
    <property type="project" value="InterPro"/>
</dbReference>
<keyword evidence="1" id="KW-0560">Oxidoreductase</keyword>
<keyword evidence="1" id="KW-0223">Dioxygenase</keyword>
<dbReference type="PANTHER" id="PTHR10138:SF0">
    <property type="entry name" value="TRYPTOPHAN 2,3-DIOXYGENASE"/>
    <property type="match status" value="1"/>
</dbReference>
<protein>
    <submittedName>
        <fullName evidence="1">Tryptophan 2,3-dioxygenase</fullName>
    </submittedName>
</protein>
<dbReference type="AlphaFoldDB" id="A0A515D104"/>
<dbReference type="Gene3D" id="1.20.58.480">
    <property type="match status" value="1"/>
</dbReference>
<keyword evidence="4" id="KW-1185">Reference proteome</keyword>
<dbReference type="EMBL" id="CP033893">
    <property type="protein sequence ID" value="QDL34101.1"/>
    <property type="molecule type" value="Genomic_DNA"/>
</dbReference>
<dbReference type="InterPro" id="IPR004981">
    <property type="entry name" value="Trp_2_3_dOase"/>
</dbReference>
<dbReference type="GO" id="GO:0046872">
    <property type="term" value="F:metal ion binding"/>
    <property type="evidence" value="ECO:0007669"/>
    <property type="project" value="InterPro"/>
</dbReference>
<reference evidence="1 3" key="1">
    <citation type="submission" date="2018-11" db="EMBL/GenBank/DDBJ databases">
        <title>The first complete genome of Serratia liquefaciens isolated from metalophyte plant revel distinctness adaptive mechanisms in an extreme habitat.</title>
        <authorList>
            <person name="Caneschi W.L."/>
            <person name="Sanchez A.B."/>
            <person name="Felestrino E.B."/>
            <person name="Assis R.A.B."/>
            <person name="Lemes C.G.C."/>
            <person name="Cordeiro I.F."/>
            <person name="Fonseca N.P."/>
            <person name="Villa M."/>
            <person name="Vieira I.T."/>
            <person name="Moraes L.A."/>
            <person name="Kamino L.H.Y."/>
            <person name="do Carmo F."/>
            <person name="Garcia C.M."/>
            <person name="Almeida N.F."/>
            <person name="Silva R.S."/>
            <person name="Ferro J.A."/>
            <person name="Ferro M.I.T."/>
            <person name="Varani A.M."/>
            <person name="Ferreira R.M."/>
            <person name="dos Santos V.L."/>
            <person name="Silva U.C."/>
            <person name="Setubal J.C."/>
            <person name="Moreira L.M."/>
        </authorList>
    </citation>
    <scope>NUCLEOTIDE SEQUENCE [LARGE SCALE GENOMIC DNA]</scope>
    <source>
        <strain evidence="1 3">FG3</strain>
    </source>
</reference>
<reference evidence="2 4" key="2">
    <citation type="submission" date="2021-01" db="EMBL/GenBank/DDBJ databases">
        <title>FDA dAtabase for Regulatory Grade micrObial Sequences (FDA-ARGOS): Supporting development and validation of Infectious Disease Dx tests.</title>
        <authorList>
            <person name="Blissenbach B."/>
            <person name="Krut O."/>
            <person name="Tallon L."/>
            <person name="Sadzewicz L."/>
            <person name="Zhao X."/>
            <person name="Boylan J."/>
            <person name="Ott S."/>
            <person name="Bowen H."/>
            <person name="Vavikolanu K."/>
            <person name="Mehta A."/>
            <person name="Aluvathingal J."/>
            <person name="Nadendla S."/>
            <person name="Yan Y."/>
            <person name="Sichtig H."/>
        </authorList>
    </citation>
    <scope>NUCLEOTIDE SEQUENCE [LARGE SCALE GENOMIC DNA]</scope>
    <source>
        <strain evidence="2 4">FDAARGOS_1081</strain>
    </source>
</reference>
<organism evidence="1 3">
    <name type="scientific">Serratia liquefaciens</name>
    <dbReference type="NCBI Taxonomy" id="614"/>
    <lineage>
        <taxon>Bacteria</taxon>
        <taxon>Pseudomonadati</taxon>
        <taxon>Pseudomonadota</taxon>
        <taxon>Gammaproteobacteria</taxon>
        <taxon>Enterobacterales</taxon>
        <taxon>Yersiniaceae</taxon>
        <taxon>Serratia</taxon>
    </lineage>
</organism>
<dbReference type="Proteomes" id="UP000595237">
    <property type="component" value="Chromosome"/>
</dbReference>
<gene>
    <name evidence="1" type="ORF">EGO53_20885</name>
    <name evidence="2" type="ORF">I6I38_21605</name>
</gene>
<dbReference type="Pfam" id="PF03301">
    <property type="entry name" value="Trp_dioxygenase"/>
    <property type="match status" value="2"/>
</dbReference>
<sequence length="245" mass="27832">MNYSSYLQLNQLLALQQPASPPSEHRNENLFIITHQTYELWFKQLIDELHCLIDLIENGDIAAANNGLIRINAITKTVVNQIEVIFTLKFHEFQKFRGYLGSASGFQSYQFAGIEALLGKANGKKLQQYGEDPAIQKMLGAIIRPISLWQAVQRHLLLLNDRQGQQAESFKAIIKTVLEEASSESLLLNQLLDLDSLLQEWRYRHVKLVERTIGQRKGTGGSAGSDYLKSTLFTPIFDELWEAIN</sequence>
<proteinExistence type="predicted"/>
<accession>A0A515D104</accession>
<dbReference type="GO" id="GO:0004833">
    <property type="term" value="F:L-tryptophan 2,3-dioxygenase activity"/>
    <property type="evidence" value="ECO:0007669"/>
    <property type="project" value="InterPro"/>
</dbReference>
<dbReference type="GO" id="GO:0019441">
    <property type="term" value="P:L-tryptophan catabolic process to kynurenine"/>
    <property type="evidence" value="ECO:0007669"/>
    <property type="project" value="InterPro"/>
</dbReference>
<evidence type="ECO:0000313" key="2">
    <source>
        <dbReference type="EMBL" id="QQU54861.1"/>
    </source>
</evidence>
<dbReference type="GO" id="GO:0019442">
    <property type="term" value="P:L-tryptophan catabolic process to acetyl-CoA"/>
    <property type="evidence" value="ECO:0007669"/>
    <property type="project" value="TreeGrafter"/>
</dbReference>